<dbReference type="OrthoDB" id="2163395at2759"/>
<feature type="region of interest" description="Disordered" evidence="2">
    <location>
        <begin position="144"/>
        <end position="185"/>
    </location>
</feature>
<proteinExistence type="inferred from homology"/>
<protein>
    <recommendedName>
        <fullName evidence="5">Cilia- and flagella-associated protein 97</fullName>
    </recommendedName>
</protein>
<sequence length="185" mass="22434">MSHKNYQSILPCSNKLLKKQWDTSYYEEHRRRVRAMRPMVDTKSPAVHSHVVEKQKKKQLEAERKEIIERDNLTLLRKMNHIMSSSSSKGIDHRNSYRHHSLNEERREREMERVQKENESLLKRIQQVKPVYRVDDHVESWRRNAELTEMISSYPELPRPRHRTEKSKTRPPTREGEKVEEEEQK</sequence>
<dbReference type="STRING" id="400682.A0A1X7U3R3"/>
<reference evidence="4" key="1">
    <citation type="journal article" date="2010" name="Nature">
        <title>The Amphimedon queenslandica genome and the evolution of animal complexity.</title>
        <authorList>
            <person name="Srivastava M."/>
            <person name="Simakov O."/>
            <person name="Chapman J."/>
            <person name="Fahey B."/>
            <person name="Gauthier M.E."/>
            <person name="Mitros T."/>
            <person name="Richards G.S."/>
            <person name="Conaco C."/>
            <person name="Dacre M."/>
            <person name="Hellsten U."/>
            <person name="Larroux C."/>
            <person name="Putnam N.H."/>
            <person name="Stanke M."/>
            <person name="Adamska M."/>
            <person name="Darling A."/>
            <person name="Degnan S.M."/>
            <person name="Oakley T.H."/>
            <person name="Plachetzki D.C."/>
            <person name="Zhai Y."/>
            <person name="Adamski M."/>
            <person name="Calcino A."/>
            <person name="Cummins S.F."/>
            <person name="Goodstein D.M."/>
            <person name="Harris C."/>
            <person name="Jackson D.J."/>
            <person name="Leys S.P."/>
            <person name="Shu S."/>
            <person name="Woodcroft B.J."/>
            <person name="Vervoort M."/>
            <person name="Kosik K.S."/>
            <person name="Manning G."/>
            <person name="Degnan B.M."/>
            <person name="Rokhsar D.S."/>
        </authorList>
    </citation>
    <scope>NUCLEOTIDE SEQUENCE [LARGE SCALE GENOMIC DNA]</scope>
</reference>
<reference evidence="3" key="2">
    <citation type="submission" date="2017-05" db="UniProtKB">
        <authorList>
            <consortium name="EnsemblMetazoa"/>
        </authorList>
    </citation>
    <scope>IDENTIFICATION</scope>
</reference>
<name>A0A1X7U3R3_AMPQE</name>
<evidence type="ECO:0000313" key="3">
    <source>
        <dbReference type="EnsemblMetazoa" id="Aqu2.1.22410_001"/>
    </source>
</evidence>
<evidence type="ECO:0000256" key="2">
    <source>
        <dbReference type="SAM" id="MobiDB-lite"/>
    </source>
</evidence>
<feature type="compositionally biased region" description="Basic and acidic residues" evidence="2">
    <location>
        <begin position="90"/>
        <end position="114"/>
    </location>
</feature>
<dbReference type="AlphaFoldDB" id="A0A1X7U3R3"/>
<dbReference type="EnsemblMetazoa" id="Aqu2.1.22410_001">
    <property type="protein sequence ID" value="Aqu2.1.22410_001"/>
    <property type="gene ID" value="Aqu2.1.22410"/>
</dbReference>
<comment type="similarity">
    <text evidence="1">Belongs to the CFAP97 family.</text>
</comment>
<gene>
    <name evidence="3" type="primary">100632422</name>
</gene>
<dbReference type="PANTHER" id="PTHR33768">
    <property type="entry name" value="MIP11318P"/>
    <property type="match status" value="1"/>
</dbReference>
<dbReference type="InParanoid" id="A0A1X7U3R3"/>
<dbReference type="PANTHER" id="PTHR33768:SF3">
    <property type="entry name" value="MIP11318P"/>
    <property type="match status" value="1"/>
</dbReference>
<accession>A0A1X7U3R3</accession>
<dbReference type="InterPro" id="IPR029488">
    <property type="entry name" value="Hmw/CFAP97"/>
</dbReference>
<evidence type="ECO:0000313" key="4">
    <source>
        <dbReference type="Proteomes" id="UP000007879"/>
    </source>
</evidence>
<dbReference type="OMA" id="NQENCAI"/>
<dbReference type="InterPro" id="IPR038792">
    <property type="entry name" value="CFAP97D1/2"/>
</dbReference>
<feature type="compositionally biased region" description="Basic and acidic residues" evidence="2">
    <location>
        <begin position="166"/>
        <end position="177"/>
    </location>
</feature>
<organism evidence="3">
    <name type="scientific">Amphimedon queenslandica</name>
    <name type="common">Sponge</name>
    <dbReference type="NCBI Taxonomy" id="400682"/>
    <lineage>
        <taxon>Eukaryota</taxon>
        <taxon>Metazoa</taxon>
        <taxon>Porifera</taxon>
        <taxon>Demospongiae</taxon>
        <taxon>Heteroscleromorpha</taxon>
        <taxon>Haplosclerida</taxon>
        <taxon>Niphatidae</taxon>
        <taxon>Amphimedon</taxon>
    </lineage>
</organism>
<dbReference type="Pfam" id="PF13879">
    <property type="entry name" value="Hmw_CFAP97"/>
    <property type="match status" value="1"/>
</dbReference>
<evidence type="ECO:0008006" key="5">
    <source>
        <dbReference type="Google" id="ProtNLM"/>
    </source>
</evidence>
<keyword evidence="4" id="KW-1185">Reference proteome</keyword>
<dbReference type="KEGG" id="aqu:100632422"/>
<dbReference type="eggNOG" id="ENOG502RZE9">
    <property type="taxonomic scope" value="Eukaryota"/>
</dbReference>
<dbReference type="EnsemblMetazoa" id="XM_003389017.3">
    <property type="protein sequence ID" value="XP_003389065.1"/>
    <property type="gene ID" value="LOC100632422"/>
</dbReference>
<dbReference type="Proteomes" id="UP000007879">
    <property type="component" value="Unassembled WGS sequence"/>
</dbReference>
<evidence type="ECO:0000256" key="1">
    <source>
        <dbReference type="ARBA" id="ARBA00008315"/>
    </source>
</evidence>
<feature type="region of interest" description="Disordered" evidence="2">
    <location>
        <begin position="85"/>
        <end position="114"/>
    </location>
</feature>